<keyword evidence="3" id="KW-1185">Reference proteome</keyword>
<dbReference type="AlphaFoldDB" id="A8A8G4"/>
<dbReference type="EMBL" id="CP000816">
    <property type="protein sequence ID" value="ABU81216.1"/>
    <property type="molecule type" value="Genomic_DNA"/>
</dbReference>
<sequence>MKYCLVLSVGYGVALLTLWTALSLAWGLVDFNALGFLPYGAILSALVAILGALVNCTFEALGNLLGVEPPTSVLAGWTLVMFTYFVITNPPPAGLGEFVWAVGRAAMFVSNAFPASDLFYELGNFTLTAVGLR</sequence>
<keyword evidence="1" id="KW-0472">Membrane</keyword>
<keyword evidence="1" id="KW-0812">Transmembrane</keyword>
<dbReference type="Proteomes" id="UP000000262">
    <property type="component" value="Chromosome"/>
</dbReference>
<evidence type="ECO:0000313" key="3">
    <source>
        <dbReference type="Proteomes" id="UP000000262"/>
    </source>
</evidence>
<gene>
    <name evidence="2" type="ordered locus">Igni_0032</name>
</gene>
<accession>A8A8G4</accession>
<proteinExistence type="predicted"/>
<dbReference type="STRING" id="453591.Igni_0032"/>
<dbReference type="HOGENOM" id="CLU_1901914_0_0_2"/>
<reference evidence="2 3" key="1">
    <citation type="journal article" date="2008" name="Genome Biol.">
        <title>A genomic analysis of the archaeal system Ignicoccus hospitalis-Nanoarchaeum equitans.</title>
        <authorList>
            <person name="Podar M."/>
            <person name="Anderson I."/>
            <person name="Makarova K.S."/>
            <person name="Elkins J.G."/>
            <person name="Ivanova N."/>
            <person name="Wall M.A."/>
            <person name="Lykidis A."/>
            <person name="Mavromatis K."/>
            <person name="Sun H."/>
            <person name="Hudson M.E."/>
            <person name="Chen W."/>
            <person name="Deciu C."/>
            <person name="Hutchison D."/>
            <person name="Eads J.R."/>
            <person name="Anderson A."/>
            <person name="Fernandes F."/>
            <person name="Szeto E."/>
            <person name="Lapidus A."/>
            <person name="Kyrpides N.C."/>
            <person name="Saier M.H.Jr."/>
            <person name="Richardson P.M."/>
            <person name="Rachel R."/>
            <person name="Huber H."/>
            <person name="Eisen J.A."/>
            <person name="Koonin E.V."/>
            <person name="Keller M."/>
            <person name="Stetter K.O."/>
        </authorList>
    </citation>
    <scope>NUCLEOTIDE SEQUENCE [LARGE SCALE GENOMIC DNA]</scope>
    <source>
        <strain evidence="3">KIN4/I / DSM 18386 / JCM 14125</strain>
    </source>
</reference>
<evidence type="ECO:0000256" key="1">
    <source>
        <dbReference type="SAM" id="Phobius"/>
    </source>
</evidence>
<feature type="transmembrane region" description="Helical" evidence="1">
    <location>
        <begin position="70"/>
        <end position="87"/>
    </location>
</feature>
<keyword evidence="1" id="KW-1133">Transmembrane helix</keyword>
<evidence type="ECO:0000313" key="2">
    <source>
        <dbReference type="EMBL" id="ABU81216.1"/>
    </source>
</evidence>
<feature type="transmembrane region" description="Helical" evidence="1">
    <location>
        <begin position="37"/>
        <end position="58"/>
    </location>
</feature>
<protein>
    <submittedName>
        <fullName evidence="2">Uncharacterized protein</fullName>
    </submittedName>
</protein>
<name>A8A8G4_IGNH4</name>
<organism evidence="2 3">
    <name type="scientific">Ignicoccus hospitalis (strain KIN4/I / DSM 18386 / JCM 14125)</name>
    <dbReference type="NCBI Taxonomy" id="453591"/>
    <lineage>
        <taxon>Archaea</taxon>
        <taxon>Thermoproteota</taxon>
        <taxon>Thermoprotei</taxon>
        <taxon>Desulfurococcales</taxon>
        <taxon>Desulfurococcaceae</taxon>
        <taxon>Ignicoccus</taxon>
    </lineage>
</organism>
<dbReference type="KEGG" id="iho:Igni_0032"/>